<reference evidence="6" key="1">
    <citation type="journal article" date="2011" name="Proc. Natl. Acad. Sci. U.S.A.">
        <title>Obligate biotrophy features unraveled by the genomic analysis of rust fungi.</title>
        <authorList>
            <person name="Duplessis S."/>
            <person name="Cuomo C.A."/>
            <person name="Lin Y.-C."/>
            <person name="Aerts A."/>
            <person name="Tisserant E."/>
            <person name="Veneault-Fourrey C."/>
            <person name="Joly D.L."/>
            <person name="Hacquard S."/>
            <person name="Amselem J."/>
            <person name="Cantarel B.L."/>
            <person name="Chiu R."/>
            <person name="Coutinho P.M."/>
            <person name="Feau N."/>
            <person name="Field M."/>
            <person name="Frey P."/>
            <person name="Gelhaye E."/>
            <person name="Goldberg J."/>
            <person name="Grabherr M.G."/>
            <person name="Kodira C.D."/>
            <person name="Kohler A."/>
            <person name="Kuees U."/>
            <person name="Lindquist E.A."/>
            <person name="Lucas S.M."/>
            <person name="Mago R."/>
            <person name="Mauceli E."/>
            <person name="Morin E."/>
            <person name="Murat C."/>
            <person name="Pangilinan J.L."/>
            <person name="Park R."/>
            <person name="Pearson M."/>
            <person name="Quesneville H."/>
            <person name="Rouhier N."/>
            <person name="Sakthikumar S."/>
            <person name="Salamov A.A."/>
            <person name="Schmutz J."/>
            <person name="Selles B."/>
            <person name="Shapiro H."/>
            <person name="Tanguay P."/>
            <person name="Tuskan G.A."/>
            <person name="Henrissat B."/>
            <person name="Van de Peer Y."/>
            <person name="Rouze P."/>
            <person name="Ellis J.G."/>
            <person name="Dodds P.N."/>
            <person name="Schein J.E."/>
            <person name="Zhong S."/>
            <person name="Hamelin R.C."/>
            <person name="Grigoriev I.V."/>
            <person name="Szabo L.J."/>
            <person name="Martin F."/>
        </authorList>
    </citation>
    <scope>NUCLEOTIDE SEQUENCE [LARGE SCALE GENOMIC DNA]</scope>
    <source>
        <strain evidence="6">98AG31 / pathotype 3-4-7</strain>
    </source>
</reference>
<proteinExistence type="inferred from homology"/>
<dbReference type="PANTHER" id="PTHR13475:SF3">
    <property type="entry name" value="NEUGRIN"/>
    <property type="match status" value="1"/>
</dbReference>
<sequence length="223" mass="25627">MNSYRRQSRALLIAFPLQQAKQLRYISNKNINTDVNNHSESSSTQALKSDSTTRDSPQLPSRRKPEWLIQKQALKESFPTGWNPPKKISRPAMSLLKSLHKEDPHQFSLTMLSDRFKISPEAVRRILKSKWIPDRITTEKIIQKSGSKGIMAGGDAWIHHEQLETESIPSNLASTLRKESKFERSKAMESDLSIHDESHQIWVDPDIRDTTVRSIDPEEIDCK</sequence>
<evidence type="ECO:0000256" key="2">
    <source>
        <dbReference type="ARBA" id="ARBA00010895"/>
    </source>
</evidence>
<keyword evidence="6" id="KW-1185">Reference proteome</keyword>
<dbReference type="EMBL" id="GL883118">
    <property type="protein sequence ID" value="EGG04520.1"/>
    <property type="molecule type" value="Genomic_DNA"/>
</dbReference>
<organism evidence="6">
    <name type="scientific">Melampsora larici-populina (strain 98AG31 / pathotype 3-4-7)</name>
    <name type="common">Poplar leaf rust fungus</name>
    <dbReference type="NCBI Taxonomy" id="747676"/>
    <lineage>
        <taxon>Eukaryota</taxon>
        <taxon>Fungi</taxon>
        <taxon>Dikarya</taxon>
        <taxon>Basidiomycota</taxon>
        <taxon>Pucciniomycotina</taxon>
        <taxon>Pucciniomycetes</taxon>
        <taxon>Pucciniales</taxon>
        <taxon>Melampsoraceae</taxon>
        <taxon>Melampsora</taxon>
    </lineage>
</organism>
<dbReference type="Proteomes" id="UP000001072">
    <property type="component" value="Unassembled WGS sequence"/>
</dbReference>
<evidence type="ECO:0000256" key="1">
    <source>
        <dbReference type="ARBA" id="ARBA00003548"/>
    </source>
</evidence>
<dbReference type="eggNOG" id="ENOG502S7IA">
    <property type="taxonomic scope" value="Eukaryota"/>
</dbReference>
<dbReference type="OrthoDB" id="5578174at2759"/>
<evidence type="ECO:0000313" key="6">
    <source>
        <dbReference type="Proteomes" id="UP000001072"/>
    </source>
</evidence>
<comment type="function">
    <text evidence="1">Required for respiratory activity and maintenance and expression of the mitochondrial genome.</text>
</comment>
<feature type="region of interest" description="Disordered" evidence="4">
    <location>
        <begin position="32"/>
        <end position="65"/>
    </location>
</feature>
<evidence type="ECO:0000256" key="3">
    <source>
        <dbReference type="ARBA" id="ARBA00013566"/>
    </source>
</evidence>
<dbReference type="KEGG" id="mlr:MELLADRAFT_88779"/>
<name>F4RSZ0_MELLP</name>
<feature type="compositionally biased region" description="Polar residues" evidence="4">
    <location>
        <begin position="32"/>
        <end position="59"/>
    </location>
</feature>
<dbReference type="RefSeq" id="XP_007412311.1">
    <property type="nucleotide sequence ID" value="XM_007412249.1"/>
</dbReference>
<dbReference type="VEuPathDB" id="FungiDB:MELLADRAFT_88779"/>
<dbReference type="Pfam" id="PF06413">
    <property type="entry name" value="Neugrin"/>
    <property type="match status" value="1"/>
</dbReference>
<dbReference type="GO" id="GO:0005634">
    <property type="term" value="C:nucleus"/>
    <property type="evidence" value="ECO:0007669"/>
    <property type="project" value="TreeGrafter"/>
</dbReference>
<gene>
    <name evidence="5" type="ORF">MELLADRAFT_88779</name>
</gene>
<protein>
    <recommendedName>
        <fullName evidence="3">Required for respiratory growth protein 9, mitochondrial</fullName>
    </recommendedName>
</protein>
<dbReference type="InParanoid" id="F4RSZ0"/>
<dbReference type="GeneID" id="18934990"/>
<evidence type="ECO:0000256" key="4">
    <source>
        <dbReference type="SAM" id="MobiDB-lite"/>
    </source>
</evidence>
<accession>F4RSZ0</accession>
<dbReference type="STRING" id="747676.F4RSZ0"/>
<dbReference type="AlphaFoldDB" id="F4RSZ0"/>
<dbReference type="HOGENOM" id="CLU_1240378_0_0_1"/>
<evidence type="ECO:0000313" key="5">
    <source>
        <dbReference type="EMBL" id="EGG04520.1"/>
    </source>
</evidence>
<dbReference type="PANTHER" id="PTHR13475">
    <property type="entry name" value="NEUGRIN"/>
    <property type="match status" value="1"/>
</dbReference>
<comment type="similarity">
    <text evidence="2">Belongs to the RRG9 family.</text>
</comment>
<dbReference type="InterPro" id="IPR010487">
    <property type="entry name" value="NGRN/Rrg9"/>
</dbReference>